<dbReference type="RefSeq" id="WP_338397029.1">
    <property type="nucleotide sequence ID" value="NZ_AP025292.1"/>
</dbReference>
<dbReference type="InterPro" id="IPR024775">
    <property type="entry name" value="DinB-like"/>
</dbReference>
<sequence length="185" mass="21496">MNSTINLRFPIGEMPSEKHPTSAQLEQWILTIEQFSSTLQEVVKDLSVDQLNWCYRAGGWSIKQLVHHCADSHMNSFIRFKLALTEEAPAIRPYFEDRWAELSDSLDDNIEDSLLLLRALHRKWVKLLKSLNQEELNRTFVHPEHGTSFSLVENIGIYAWHCNHHLAHVRLAIEAEGKLRGRPYL</sequence>
<dbReference type="GO" id="GO:0016787">
    <property type="term" value="F:hydrolase activity"/>
    <property type="evidence" value="ECO:0007669"/>
    <property type="project" value="UniProtKB-KW"/>
</dbReference>
<dbReference type="Gene3D" id="1.20.120.450">
    <property type="entry name" value="dinb family like domain"/>
    <property type="match status" value="1"/>
</dbReference>
<evidence type="ECO:0000259" key="1">
    <source>
        <dbReference type="Pfam" id="PF12867"/>
    </source>
</evidence>
<dbReference type="SUPFAM" id="SSF109854">
    <property type="entry name" value="DinB/YfiT-like putative metalloenzymes"/>
    <property type="match status" value="1"/>
</dbReference>
<dbReference type="EMBL" id="AP025292">
    <property type="protein sequence ID" value="BDC99829.1"/>
    <property type="molecule type" value="Genomic_DNA"/>
</dbReference>
<reference evidence="2 3" key="1">
    <citation type="submission" date="2021-12" db="EMBL/GenBank/DDBJ databases">
        <title>Genome sequencing of bacteria with rrn-lacking chromosome and rrn-plasmid.</title>
        <authorList>
            <person name="Anda M."/>
            <person name="Iwasaki W."/>
        </authorList>
    </citation>
    <scope>NUCLEOTIDE SEQUENCE [LARGE SCALE GENOMIC DNA]</scope>
    <source>
        <strain evidence="2 3">NBRC 101262</strain>
    </source>
</reference>
<name>A0ABN6L9F6_9BACT</name>
<keyword evidence="2" id="KW-0378">Hydrolase</keyword>
<dbReference type="InterPro" id="IPR034660">
    <property type="entry name" value="DinB/YfiT-like"/>
</dbReference>
<dbReference type="NCBIfam" id="NF009807">
    <property type="entry name" value="PRK13291.1"/>
    <property type="match status" value="1"/>
</dbReference>
<proteinExistence type="predicted"/>
<gene>
    <name evidence="2" type="ORF">PEPS_21100</name>
</gene>
<keyword evidence="3" id="KW-1185">Reference proteome</keyword>
<organism evidence="2 3">
    <name type="scientific">Persicobacter psychrovividus</name>
    <dbReference type="NCBI Taxonomy" id="387638"/>
    <lineage>
        <taxon>Bacteria</taxon>
        <taxon>Pseudomonadati</taxon>
        <taxon>Bacteroidota</taxon>
        <taxon>Cytophagia</taxon>
        <taxon>Cytophagales</taxon>
        <taxon>Persicobacteraceae</taxon>
        <taxon>Persicobacter</taxon>
    </lineage>
</organism>
<evidence type="ECO:0000313" key="3">
    <source>
        <dbReference type="Proteomes" id="UP001354989"/>
    </source>
</evidence>
<dbReference type="Proteomes" id="UP001354989">
    <property type="component" value="Chromosome"/>
</dbReference>
<evidence type="ECO:0000313" key="2">
    <source>
        <dbReference type="EMBL" id="BDC99829.1"/>
    </source>
</evidence>
<dbReference type="Pfam" id="PF12867">
    <property type="entry name" value="DinB_2"/>
    <property type="match status" value="1"/>
</dbReference>
<feature type="domain" description="DinB-like" evidence="1">
    <location>
        <begin position="34"/>
        <end position="168"/>
    </location>
</feature>
<accession>A0ABN6L9F6</accession>
<protein>
    <submittedName>
        <fullName evidence="2">Metal-dependent hydrolase</fullName>
    </submittedName>
</protein>